<feature type="transmembrane region" description="Helical" evidence="6">
    <location>
        <begin position="743"/>
        <end position="763"/>
    </location>
</feature>
<dbReference type="Pfam" id="PF03176">
    <property type="entry name" value="MMPL"/>
    <property type="match status" value="2"/>
</dbReference>
<keyword evidence="9" id="KW-1185">Reference proteome</keyword>
<feature type="transmembrane region" description="Helical" evidence="6">
    <location>
        <begin position="445"/>
        <end position="462"/>
    </location>
</feature>
<proteinExistence type="predicted"/>
<keyword evidence="4 6" id="KW-1133">Transmembrane helix</keyword>
<dbReference type="Proteomes" id="UP000644693">
    <property type="component" value="Unassembled WGS sequence"/>
</dbReference>
<protein>
    <submittedName>
        <fullName evidence="8">Membrane protein</fullName>
    </submittedName>
</protein>
<organism evidence="8 9">
    <name type="scientific">Parahalioglobus pacificus</name>
    <dbReference type="NCBI Taxonomy" id="930806"/>
    <lineage>
        <taxon>Bacteria</taxon>
        <taxon>Pseudomonadati</taxon>
        <taxon>Pseudomonadota</taxon>
        <taxon>Gammaproteobacteria</taxon>
        <taxon>Cellvibrionales</taxon>
        <taxon>Halieaceae</taxon>
        <taxon>Parahalioglobus</taxon>
    </lineage>
</organism>
<reference evidence="8" key="2">
    <citation type="submission" date="2020-09" db="EMBL/GenBank/DDBJ databases">
        <authorList>
            <person name="Sun Q."/>
            <person name="Kim S."/>
        </authorList>
    </citation>
    <scope>NUCLEOTIDE SEQUENCE</scope>
    <source>
        <strain evidence="8">KCTC 23430</strain>
    </source>
</reference>
<evidence type="ECO:0000256" key="2">
    <source>
        <dbReference type="ARBA" id="ARBA00022475"/>
    </source>
</evidence>
<evidence type="ECO:0000256" key="5">
    <source>
        <dbReference type="ARBA" id="ARBA00023136"/>
    </source>
</evidence>
<feature type="transmembrane region" description="Helical" evidence="6">
    <location>
        <begin position="289"/>
        <end position="309"/>
    </location>
</feature>
<feature type="transmembrane region" description="Helical" evidence="6">
    <location>
        <begin position="817"/>
        <end position="835"/>
    </location>
</feature>
<evidence type="ECO:0000256" key="3">
    <source>
        <dbReference type="ARBA" id="ARBA00022692"/>
    </source>
</evidence>
<sequence>MSNGLTDAYERTVLARPWLSLAIVAVVFLLALSQVPKIKLDASADSLLLQGDPDLEFFREIGEAYRAEEFLLLTWAPDGPLLGDESLIPLRAMADELRALPGVSSVTTVWDVPLLESPPVGLSDITAGEGLPTLETPDLDRGLALTEFTTSPIYANLLVSEGGDLTAVQVNLARDVTYFTLLDEREELRRLARRDALDAAGQVELARIEEAFKQHSSVALEQQSRLVAEVRNIADAYRGHAQIFVGGVPMIASDMVSFVRSDLVLFGSAIIGVMLVVLALIFRRVRWVVIPLVTCVVTVTVMLGLLGFLDWRMTVISSNFVAVLLIITLAIAIHLIVRYRELHAEDPDGDLYVRVRDAVRLMAVPCLYTGATTVVAFVSLVVSGIQPVIDFGYMMTVGIVLALLLAFVIVPCMMLVWPKGRPFKYGAVHQAMTVKFAAITDKHGTGILLVTAVLVGVVFWGVSRLQVENRFIDYFKDTTEIYQGMELLDSKLGGTIPLDIVISAPDTSQPLPGLEAVAPAADATPVSADDEFAEDFDDFAPVDTSAVSGESLDEWDDGFGDDFGDGFGDEGDAFATEESFKPSYWFSYEGLRTIDAVHNLVDARTETGKVLSLSTTFAVVKDLLGADIGSVELALVQRSLPQDIADLMVNPYFSVEDEQARVTLRAMETSKELRRDAFLKELHQELTDGLGLAPEQVKFTGMLVLYNNVLQSLFKSQILTLGVVFLAITVMFWLLFRSLRLALIALAPNLLAAGLVLGTMGVLGIPLDIMTITIAAIVVGIGVDDCIHYVHRFIREFKVDRDYRQSMYRCHGSIGRAMYYTTITVVIGFSMLTLSNFNPSIYFGLLTVLAMVVAVLGALLLLPQLILVFKPLGPEGDAGAVSS</sequence>
<evidence type="ECO:0000313" key="8">
    <source>
        <dbReference type="EMBL" id="GHD37425.1"/>
    </source>
</evidence>
<feature type="transmembrane region" description="Helical" evidence="6">
    <location>
        <begin position="841"/>
        <end position="862"/>
    </location>
</feature>
<evidence type="ECO:0000256" key="4">
    <source>
        <dbReference type="ARBA" id="ARBA00022989"/>
    </source>
</evidence>
<comment type="caution">
    <text evidence="8">The sequence shown here is derived from an EMBL/GenBank/DDBJ whole genome shotgun (WGS) entry which is preliminary data.</text>
</comment>
<dbReference type="Gene3D" id="1.20.1640.10">
    <property type="entry name" value="Multidrug efflux transporter AcrB transmembrane domain"/>
    <property type="match status" value="2"/>
</dbReference>
<feature type="transmembrane region" description="Helical" evidence="6">
    <location>
        <begin position="358"/>
        <end position="385"/>
    </location>
</feature>
<dbReference type="PANTHER" id="PTHR33406">
    <property type="entry name" value="MEMBRANE PROTEIN MJ1562-RELATED"/>
    <property type="match status" value="1"/>
</dbReference>
<feature type="domain" description="SSD" evidence="7">
    <location>
        <begin position="741"/>
        <end position="868"/>
    </location>
</feature>
<keyword evidence="5 6" id="KW-0472">Membrane</keyword>
<dbReference type="InterPro" id="IPR000731">
    <property type="entry name" value="SSD"/>
</dbReference>
<feature type="transmembrane region" description="Helical" evidence="6">
    <location>
        <begin position="263"/>
        <end position="282"/>
    </location>
</feature>
<dbReference type="EMBL" id="BMYM01000002">
    <property type="protein sequence ID" value="GHD37425.1"/>
    <property type="molecule type" value="Genomic_DNA"/>
</dbReference>
<dbReference type="SUPFAM" id="SSF82866">
    <property type="entry name" value="Multidrug efflux transporter AcrB transmembrane domain"/>
    <property type="match status" value="2"/>
</dbReference>
<dbReference type="AlphaFoldDB" id="A0A919CMJ4"/>
<dbReference type="GO" id="GO:0005886">
    <property type="term" value="C:plasma membrane"/>
    <property type="evidence" value="ECO:0007669"/>
    <property type="project" value="UniProtKB-SubCell"/>
</dbReference>
<evidence type="ECO:0000256" key="6">
    <source>
        <dbReference type="SAM" id="Phobius"/>
    </source>
</evidence>
<dbReference type="InterPro" id="IPR004869">
    <property type="entry name" value="MMPL_dom"/>
</dbReference>
<dbReference type="PANTHER" id="PTHR33406:SF12">
    <property type="entry name" value="BLR2997 PROTEIN"/>
    <property type="match status" value="1"/>
</dbReference>
<evidence type="ECO:0000313" key="9">
    <source>
        <dbReference type="Proteomes" id="UP000644693"/>
    </source>
</evidence>
<feature type="transmembrane region" description="Helical" evidence="6">
    <location>
        <begin position="391"/>
        <end position="417"/>
    </location>
</feature>
<accession>A0A919CMJ4</accession>
<keyword evidence="3 6" id="KW-0812">Transmembrane</keyword>
<reference evidence="8" key="1">
    <citation type="journal article" date="2014" name="Int. J. Syst. Evol. Microbiol.">
        <title>Complete genome sequence of Corynebacterium casei LMG S-19264T (=DSM 44701T), isolated from a smear-ripened cheese.</title>
        <authorList>
            <consortium name="US DOE Joint Genome Institute (JGI-PGF)"/>
            <person name="Walter F."/>
            <person name="Albersmeier A."/>
            <person name="Kalinowski J."/>
            <person name="Ruckert C."/>
        </authorList>
    </citation>
    <scope>NUCLEOTIDE SEQUENCE</scope>
    <source>
        <strain evidence="8">KCTC 23430</strain>
    </source>
</reference>
<feature type="transmembrane region" description="Helical" evidence="6">
    <location>
        <begin position="315"/>
        <end position="337"/>
    </location>
</feature>
<feature type="transmembrane region" description="Helical" evidence="6">
    <location>
        <begin position="718"/>
        <end position="736"/>
    </location>
</feature>
<name>A0A919CMJ4_9GAMM</name>
<feature type="transmembrane region" description="Helical" evidence="6">
    <location>
        <begin position="769"/>
        <end position="791"/>
    </location>
</feature>
<evidence type="ECO:0000259" key="7">
    <source>
        <dbReference type="PROSITE" id="PS50156"/>
    </source>
</evidence>
<comment type="subcellular location">
    <subcellularLocation>
        <location evidence="1">Cell membrane</location>
        <topology evidence="1">Multi-pass membrane protein</topology>
    </subcellularLocation>
</comment>
<keyword evidence="2" id="KW-1003">Cell membrane</keyword>
<evidence type="ECO:0000256" key="1">
    <source>
        <dbReference type="ARBA" id="ARBA00004651"/>
    </source>
</evidence>
<dbReference type="InterPro" id="IPR050545">
    <property type="entry name" value="Mycobact_MmpL"/>
</dbReference>
<dbReference type="RefSeq" id="WP_189478293.1">
    <property type="nucleotide sequence ID" value="NZ_BMYM01000002.1"/>
</dbReference>
<gene>
    <name evidence="8" type="ORF">GCM10007053_26990</name>
</gene>
<dbReference type="PROSITE" id="PS50156">
    <property type="entry name" value="SSD"/>
    <property type="match status" value="1"/>
</dbReference>